<sequence>MVPISQKDIPHEIIKELGAISNINFPRQGHTSDVGIIDSAKGLAVLKRTKGNQYSGCLRRESFILECLSQTPIRVPDVLQFIQHEDENEGIQSWLLMEYLQGETIRQILTNENDSATRYNILFDFGKSLRELHSIPCPDELKNGGKWIDIMLSQAEYNLGHYKVDGTAALLEKLISKKPAVFEQTLIHGDCTIDNFLVHEGRISGIIDWSGGAHGDPRYDVSLAIRPKPNVFQSSKDHRAFFDGYGKKIITDEEYEYFEDGLYAFF</sequence>
<dbReference type="InterPro" id="IPR011009">
    <property type="entry name" value="Kinase-like_dom_sf"/>
</dbReference>
<dbReference type="Pfam" id="PF01636">
    <property type="entry name" value="APH"/>
    <property type="match status" value="1"/>
</dbReference>
<dbReference type="InterPro" id="IPR051678">
    <property type="entry name" value="AGP_Transferase"/>
</dbReference>
<keyword evidence="3" id="KW-1185">Reference proteome</keyword>
<feature type="domain" description="Aminoglycoside phosphotransferase" evidence="1">
    <location>
        <begin position="42"/>
        <end position="225"/>
    </location>
</feature>
<gene>
    <name evidence="2" type="ORF">IDH44_15320</name>
</gene>
<evidence type="ECO:0000313" key="2">
    <source>
        <dbReference type="EMBL" id="MBD2846569.1"/>
    </source>
</evidence>
<dbReference type="RefSeq" id="WP_190919107.1">
    <property type="nucleotide sequence ID" value="NZ_JACXIZ010000026.1"/>
</dbReference>
<dbReference type="EMBL" id="JACXIZ010000026">
    <property type="protein sequence ID" value="MBD2846569.1"/>
    <property type="molecule type" value="Genomic_DNA"/>
</dbReference>
<dbReference type="PANTHER" id="PTHR21310">
    <property type="entry name" value="AMINOGLYCOSIDE PHOSPHOTRANSFERASE-RELATED-RELATED"/>
    <property type="match status" value="1"/>
</dbReference>
<protein>
    <submittedName>
        <fullName evidence="2">Phosphotransferase</fullName>
    </submittedName>
</protein>
<dbReference type="AlphaFoldDB" id="A0A927GSB6"/>
<evidence type="ECO:0000259" key="1">
    <source>
        <dbReference type="Pfam" id="PF01636"/>
    </source>
</evidence>
<organism evidence="2 3">
    <name type="scientific">Paenibacillus sabuli</name>
    <dbReference type="NCBI Taxonomy" id="2772509"/>
    <lineage>
        <taxon>Bacteria</taxon>
        <taxon>Bacillati</taxon>
        <taxon>Bacillota</taxon>
        <taxon>Bacilli</taxon>
        <taxon>Bacillales</taxon>
        <taxon>Paenibacillaceae</taxon>
        <taxon>Paenibacillus</taxon>
    </lineage>
</organism>
<dbReference type="Gene3D" id="3.90.1200.10">
    <property type="match status" value="1"/>
</dbReference>
<accession>A0A927GSB6</accession>
<evidence type="ECO:0000313" key="3">
    <source>
        <dbReference type="Proteomes" id="UP000621560"/>
    </source>
</evidence>
<proteinExistence type="predicted"/>
<name>A0A927GSB6_9BACL</name>
<dbReference type="InterPro" id="IPR002575">
    <property type="entry name" value="Aminoglycoside_PTrfase"/>
</dbReference>
<dbReference type="Proteomes" id="UP000621560">
    <property type="component" value="Unassembled WGS sequence"/>
</dbReference>
<dbReference type="SUPFAM" id="SSF56112">
    <property type="entry name" value="Protein kinase-like (PK-like)"/>
    <property type="match status" value="1"/>
</dbReference>
<reference evidence="2" key="1">
    <citation type="submission" date="2020-09" db="EMBL/GenBank/DDBJ databases">
        <title>A novel bacterium of genus Paenibacillus, isolated from South China Sea.</title>
        <authorList>
            <person name="Huang H."/>
            <person name="Mo K."/>
            <person name="Hu Y."/>
        </authorList>
    </citation>
    <scope>NUCLEOTIDE SEQUENCE</scope>
    <source>
        <strain evidence="2">IB182496</strain>
    </source>
</reference>
<comment type="caution">
    <text evidence="2">The sequence shown here is derived from an EMBL/GenBank/DDBJ whole genome shotgun (WGS) entry which is preliminary data.</text>
</comment>